<dbReference type="EMBL" id="CP144914">
    <property type="protein sequence ID" value="WWD81267.1"/>
    <property type="molecule type" value="Genomic_DNA"/>
</dbReference>
<keyword evidence="1" id="KW-0472">Membrane</keyword>
<dbReference type="SUPFAM" id="SSF47781">
    <property type="entry name" value="RuvA domain 2-like"/>
    <property type="match status" value="1"/>
</dbReference>
<dbReference type="NCBIfam" id="TIGR00426">
    <property type="entry name" value="competence protein ComEA helix-hairpin-helix repeat region"/>
    <property type="match status" value="1"/>
</dbReference>
<evidence type="ECO:0000259" key="2">
    <source>
        <dbReference type="SMART" id="SM00278"/>
    </source>
</evidence>
<evidence type="ECO:0000313" key="3">
    <source>
        <dbReference type="EMBL" id="WWD81267.1"/>
    </source>
</evidence>
<dbReference type="OrthoDB" id="9790239at2"/>
<dbReference type="PANTHER" id="PTHR21180:SF32">
    <property type="entry name" value="ENDONUCLEASE_EXONUCLEASE_PHOSPHATASE FAMILY DOMAIN-CONTAINING PROTEIN 1"/>
    <property type="match status" value="1"/>
</dbReference>
<dbReference type="InterPro" id="IPR051675">
    <property type="entry name" value="Endo/Exo/Phosphatase_dom_1"/>
</dbReference>
<sequence>MDRVKRFILNTDKGILIKAGIACIIITALILYIFYEDKTSGSSLVPEENTSEWEVTGSSDEAAAEEIKVDIKGEVAYPGVYTASSDQRVEEIINEAGGITAEAAVDQVNLAQRVHDEMVIHVPSSVEEEAQEPDAEGNSGPAVNMNQAEKEEWESLPGIGPAKAEAIIQYREENGPFQKKEDIINVPGIGEKTFESLQDLLSTY</sequence>
<gene>
    <name evidence="3" type="ORF">FTX54_006880</name>
</gene>
<organism evidence="3 4">
    <name type="scientific">Alkalicoccus halolimnae</name>
    <dbReference type="NCBI Taxonomy" id="1667239"/>
    <lineage>
        <taxon>Bacteria</taxon>
        <taxon>Bacillati</taxon>
        <taxon>Bacillota</taxon>
        <taxon>Bacilli</taxon>
        <taxon>Bacillales</taxon>
        <taxon>Bacillaceae</taxon>
        <taxon>Alkalicoccus</taxon>
    </lineage>
</organism>
<dbReference type="InterPro" id="IPR019554">
    <property type="entry name" value="Soluble_ligand-bd"/>
</dbReference>
<keyword evidence="1" id="KW-1133">Transmembrane helix</keyword>
<evidence type="ECO:0000256" key="1">
    <source>
        <dbReference type="SAM" id="Phobius"/>
    </source>
</evidence>
<keyword evidence="1" id="KW-0812">Transmembrane</keyword>
<dbReference type="RefSeq" id="WP_147802960.1">
    <property type="nucleotide sequence ID" value="NZ_CP144914.1"/>
</dbReference>
<name>A0A5C7F6X1_9BACI</name>
<reference evidence="3 4" key="1">
    <citation type="submission" date="2024-01" db="EMBL/GenBank/DDBJ databases">
        <title>Complete Genome Sequence of Alkalicoccus halolimnae BZ-SZ-XJ29T, a Moderately Halophilic Bacterium Isolated from a Salt Lake.</title>
        <authorList>
            <person name="Zhao B."/>
        </authorList>
    </citation>
    <scope>NUCLEOTIDE SEQUENCE [LARGE SCALE GENOMIC DNA]</scope>
    <source>
        <strain evidence="3 4">BZ-SZ-XJ29</strain>
    </source>
</reference>
<evidence type="ECO:0000313" key="4">
    <source>
        <dbReference type="Proteomes" id="UP000321816"/>
    </source>
</evidence>
<dbReference type="PANTHER" id="PTHR21180">
    <property type="entry name" value="ENDONUCLEASE/EXONUCLEASE/PHOSPHATASE FAMILY DOMAIN-CONTAINING PROTEIN 1"/>
    <property type="match status" value="1"/>
</dbReference>
<accession>A0A5C7F6X1</accession>
<dbReference type="GO" id="GO:0006281">
    <property type="term" value="P:DNA repair"/>
    <property type="evidence" value="ECO:0007669"/>
    <property type="project" value="InterPro"/>
</dbReference>
<dbReference type="GO" id="GO:0015628">
    <property type="term" value="P:protein secretion by the type II secretion system"/>
    <property type="evidence" value="ECO:0007669"/>
    <property type="project" value="TreeGrafter"/>
</dbReference>
<dbReference type="Proteomes" id="UP000321816">
    <property type="component" value="Chromosome"/>
</dbReference>
<dbReference type="Pfam" id="PF12836">
    <property type="entry name" value="HHH_3"/>
    <property type="match status" value="1"/>
</dbReference>
<dbReference type="InterPro" id="IPR010994">
    <property type="entry name" value="RuvA_2-like"/>
</dbReference>
<keyword evidence="4" id="KW-1185">Reference proteome</keyword>
<dbReference type="AlphaFoldDB" id="A0A5C7F6X1"/>
<feature type="domain" description="Helix-hairpin-helix DNA-binding motif class 1" evidence="2">
    <location>
        <begin position="181"/>
        <end position="200"/>
    </location>
</feature>
<dbReference type="InterPro" id="IPR004509">
    <property type="entry name" value="Competence_ComEA_HhH"/>
</dbReference>
<dbReference type="KEGG" id="ahal:FTX54_006880"/>
<dbReference type="Pfam" id="PF10531">
    <property type="entry name" value="SLBB"/>
    <property type="match status" value="1"/>
</dbReference>
<dbReference type="Gene3D" id="1.10.150.310">
    <property type="entry name" value="Tex RuvX-like domain-like"/>
    <property type="match status" value="1"/>
</dbReference>
<proteinExistence type="predicted"/>
<dbReference type="GO" id="GO:0015627">
    <property type="term" value="C:type II protein secretion system complex"/>
    <property type="evidence" value="ECO:0007669"/>
    <property type="project" value="TreeGrafter"/>
</dbReference>
<dbReference type="Gene3D" id="3.10.560.10">
    <property type="entry name" value="Outer membrane lipoprotein wza domain like"/>
    <property type="match status" value="1"/>
</dbReference>
<dbReference type="GO" id="GO:0003677">
    <property type="term" value="F:DNA binding"/>
    <property type="evidence" value="ECO:0007669"/>
    <property type="project" value="InterPro"/>
</dbReference>
<dbReference type="InterPro" id="IPR003583">
    <property type="entry name" value="Hlx-hairpin-Hlx_DNA-bd_motif"/>
</dbReference>
<feature type="transmembrane region" description="Helical" evidence="1">
    <location>
        <begin position="15"/>
        <end position="35"/>
    </location>
</feature>
<feature type="domain" description="Helix-hairpin-helix DNA-binding motif class 1" evidence="2">
    <location>
        <begin position="151"/>
        <end position="170"/>
    </location>
</feature>
<protein>
    <submittedName>
        <fullName evidence="3">Helix-hairpin-helix domain-containing protein</fullName>
    </submittedName>
</protein>
<dbReference type="SMART" id="SM00278">
    <property type="entry name" value="HhH1"/>
    <property type="match status" value="2"/>
</dbReference>